<dbReference type="PROSITE" id="PS50011">
    <property type="entry name" value="PROTEIN_KINASE_DOM"/>
    <property type="match status" value="1"/>
</dbReference>
<sequence>MASKTAINLQRLLSPRRSCHSKVELPSSVRLCHHPSRHIVSLSKTEPFPVGSVLQGRSGKRYGIREILSEQRDPLLCVYKASAGAENFVLKNMIPGEFEYQQDLQSSLAPCPSLRTPIDTIPAFELLVYPFLAGHLLQISQKALSKATRKSILKNALNGLVVLHEKGIIHTDIKPNNILIDYEDSTRDDIKIYSVQISDLEDAVVLPPGKNLKGCLCGNQLWRSPESWARARQNTPSDVFSFGVLTIYVMLNDMVFRVSDDELSSKDAWRHILRRHISYFGDETGFKGLLQHIGEDNPFFQRLIDLAADFDADRPRKPFAMWHYVDAELRDLISKMTNLDPARRITAREALEHSWFQQADLQ</sequence>
<dbReference type="Proteomes" id="UP001230504">
    <property type="component" value="Unassembled WGS sequence"/>
</dbReference>
<gene>
    <name evidence="2" type="ORF">LY79DRAFT_520459</name>
</gene>
<dbReference type="InterPro" id="IPR000719">
    <property type="entry name" value="Prot_kinase_dom"/>
</dbReference>
<dbReference type="PANTHER" id="PTHR44167">
    <property type="entry name" value="OVARIAN-SPECIFIC SERINE/THREONINE-PROTEIN KINASE LOK-RELATED"/>
    <property type="match status" value="1"/>
</dbReference>
<dbReference type="RefSeq" id="XP_060411619.1">
    <property type="nucleotide sequence ID" value="XM_060555241.1"/>
</dbReference>
<dbReference type="GO" id="GO:0004674">
    <property type="term" value="F:protein serine/threonine kinase activity"/>
    <property type="evidence" value="ECO:0007669"/>
    <property type="project" value="TreeGrafter"/>
</dbReference>
<dbReference type="GO" id="GO:0005524">
    <property type="term" value="F:ATP binding"/>
    <property type="evidence" value="ECO:0007669"/>
    <property type="project" value="InterPro"/>
</dbReference>
<name>A0AAD8PU25_9PEZI</name>
<protein>
    <submittedName>
        <fullName evidence="2">Kinase-like domain-containing protein</fullName>
    </submittedName>
</protein>
<organism evidence="2 3">
    <name type="scientific">Colletotrichum navitas</name>
    <dbReference type="NCBI Taxonomy" id="681940"/>
    <lineage>
        <taxon>Eukaryota</taxon>
        <taxon>Fungi</taxon>
        <taxon>Dikarya</taxon>
        <taxon>Ascomycota</taxon>
        <taxon>Pezizomycotina</taxon>
        <taxon>Sordariomycetes</taxon>
        <taxon>Hypocreomycetidae</taxon>
        <taxon>Glomerellales</taxon>
        <taxon>Glomerellaceae</taxon>
        <taxon>Colletotrichum</taxon>
        <taxon>Colletotrichum graminicola species complex</taxon>
    </lineage>
</organism>
<keyword evidence="3" id="KW-1185">Reference proteome</keyword>
<dbReference type="GO" id="GO:0005737">
    <property type="term" value="C:cytoplasm"/>
    <property type="evidence" value="ECO:0007669"/>
    <property type="project" value="TreeGrafter"/>
</dbReference>
<comment type="caution">
    <text evidence="2">The sequence shown here is derived from an EMBL/GenBank/DDBJ whole genome shotgun (WGS) entry which is preliminary data.</text>
</comment>
<dbReference type="GO" id="GO:0005634">
    <property type="term" value="C:nucleus"/>
    <property type="evidence" value="ECO:0007669"/>
    <property type="project" value="TreeGrafter"/>
</dbReference>
<proteinExistence type="predicted"/>
<dbReference type="InterPro" id="IPR008271">
    <property type="entry name" value="Ser/Thr_kinase_AS"/>
</dbReference>
<dbReference type="AlphaFoldDB" id="A0AAD8PU25"/>
<dbReference type="Gene3D" id="1.10.510.10">
    <property type="entry name" value="Transferase(Phosphotransferase) domain 1"/>
    <property type="match status" value="1"/>
</dbReference>
<keyword evidence="2" id="KW-0418">Kinase</keyword>
<dbReference type="PANTHER" id="PTHR44167:SF18">
    <property type="entry name" value="PROTEIN KINASE DOMAIN-CONTAINING PROTEIN"/>
    <property type="match status" value="1"/>
</dbReference>
<dbReference type="InterPro" id="IPR011009">
    <property type="entry name" value="Kinase-like_dom_sf"/>
</dbReference>
<evidence type="ECO:0000313" key="2">
    <source>
        <dbReference type="EMBL" id="KAK1580586.1"/>
    </source>
</evidence>
<reference evidence="2" key="1">
    <citation type="submission" date="2021-06" db="EMBL/GenBank/DDBJ databases">
        <title>Comparative genomics, transcriptomics and evolutionary studies reveal genomic signatures of adaptation to plant cell wall in hemibiotrophic fungi.</title>
        <authorList>
            <consortium name="DOE Joint Genome Institute"/>
            <person name="Baroncelli R."/>
            <person name="Diaz J.F."/>
            <person name="Benocci T."/>
            <person name="Peng M."/>
            <person name="Battaglia E."/>
            <person name="Haridas S."/>
            <person name="Andreopoulos W."/>
            <person name="Labutti K."/>
            <person name="Pangilinan J."/>
            <person name="Floch G.L."/>
            <person name="Makela M.R."/>
            <person name="Henrissat B."/>
            <person name="Grigoriev I.V."/>
            <person name="Crouch J.A."/>
            <person name="De Vries R.P."/>
            <person name="Sukno S.A."/>
            <person name="Thon M.R."/>
        </authorList>
    </citation>
    <scope>NUCLEOTIDE SEQUENCE</scope>
    <source>
        <strain evidence="2">CBS 125086</strain>
    </source>
</reference>
<feature type="domain" description="Protein kinase" evidence="1">
    <location>
        <begin position="39"/>
        <end position="356"/>
    </location>
</feature>
<evidence type="ECO:0000313" key="3">
    <source>
        <dbReference type="Proteomes" id="UP001230504"/>
    </source>
</evidence>
<accession>A0AAD8PU25</accession>
<dbReference type="SMART" id="SM00220">
    <property type="entry name" value="S_TKc"/>
    <property type="match status" value="1"/>
</dbReference>
<dbReference type="SUPFAM" id="SSF56112">
    <property type="entry name" value="Protein kinase-like (PK-like)"/>
    <property type="match status" value="1"/>
</dbReference>
<keyword evidence="2" id="KW-0808">Transferase</keyword>
<evidence type="ECO:0000259" key="1">
    <source>
        <dbReference type="PROSITE" id="PS50011"/>
    </source>
</evidence>
<dbReference type="EMBL" id="JAHLJV010000053">
    <property type="protein sequence ID" value="KAK1580586.1"/>
    <property type="molecule type" value="Genomic_DNA"/>
</dbReference>
<dbReference type="GeneID" id="85439481"/>
<dbReference type="PROSITE" id="PS00108">
    <property type="entry name" value="PROTEIN_KINASE_ST"/>
    <property type="match status" value="1"/>
</dbReference>
<dbReference type="GO" id="GO:0044773">
    <property type="term" value="P:mitotic DNA damage checkpoint signaling"/>
    <property type="evidence" value="ECO:0007669"/>
    <property type="project" value="TreeGrafter"/>
</dbReference>
<dbReference type="Pfam" id="PF00069">
    <property type="entry name" value="Pkinase"/>
    <property type="match status" value="1"/>
</dbReference>